<dbReference type="InterPro" id="IPR014347">
    <property type="entry name" value="Tautomerase/MIF_sf"/>
</dbReference>
<protein>
    <submittedName>
        <fullName evidence="1">5-carboxymethyl-2-hydroxymuconate isomerase family protein</fullName>
    </submittedName>
</protein>
<organism evidence="1 2">
    <name type="scientific">Burkholderia pseudomallei</name>
    <name type="common">Pseudomonas pseudomallei</name>
    <dbReference type="NCBI Taxonomy" id="28450"/>
    <lineage>
        <taxon>Bacteria</taxon>
        <taxon>Pseudomonadati</taxon>
        <taxon>Pseudomonadota</taxon>
        <taxon>Betaproteobacteria</taxon>
        <taxon>Burkholderiales</taxon>
        <taxon>Burkholderiaceae</taxon>
        <taxon>Burkholderia</taxon>
        <taxon>pseudomallei group</taxon>
    </lineage>
</organism>
<dbReference type="AlphaFoldDB" id="A0A095HDC3"/>
<accession>A0A095HDC3</accession>
<dbReference type="eggNOG" id="COG3232">
    <property type="taxonomic scope" value="Bacteria"/>
</dbReference>
<dbReference type="EMBL" id="JQIM01000009">
    <property type="protein sequence ID" value="KGX10683.1"/>
    <property type="molecule type" value="Genomic_DNA"/>
</dbReference>
<dbReference type="Pfam" id="PF02962">
    <property type="entry name" value="CHMI"/>
    <property type="match status" value="1"/>
</dbReference>
<dbReference type="KEGG" id="but:X994_3920"/>
<gene>
    <name evidence="1" type="ORF">Y036_4359</name>
</gene>
<dbReference type="GeneID" id="92976220"/>
<dbReference type="Proteomes" id="UP000030475">
    <property type="component" value="Unassembled WGS sequence"/>
</dbReference>
<name>A0A095HDC3_BURPE</name>
<dbReference type="Gene3D" id="3.30.429.10">
    <property type="entry name" value="Macrophage Migration Inhibitory Factor"/>
    <property type="match status" value="1"/>
</dbReference>
<dbReference type="RefSeq" id="WP_004194671.1">
    <property type="nucleotide sequence ID" value="NZ_AP028082.1"/>
</dbReference>
<dbReference type="OMA" id="MPHFYAE"/>
<dbReference type="SMR" id="A0A095HDC3"/>
<dbReference type="PANTHER" id="PTHR37950:SF1">
    <property type="entry name" value="4-HYDROXYPHENYLACETATE CATABOLISM PROTEIN"/>
    <property type="match status" value="1"/>
</dbReference>
<dbReference type="InterPro" id="IPR004220">
    <property type="entry name" value="5-COMe_2-OHmuconate_Isoase"/>
</dbReference>
<sequence length="130" mass="14298">MPHIIVEYTANIRDDARIPVLLKSINETLIAQGGVFPTGGIRSRAIELQDYCVADGTADDAFVHVTLKIGAGRDDATKKAACDALFDAIKAHFEALYARRYLALSMELAEFSETGSYKHNNIHARYKRGA</sequence>
<dbReference type="CDD" id="cd00580">
    <property type="entry name" value="CHMI"/>
    <property type="match status" value="1"/>
</dbReference>
<dbReference type="SUPFAM" id="SSF55331">
    <property type="entry name" value="Tautomerase/MIF"/>
    <property type="match status" value="1"/>
</dbReference>
<dbReference type="GO" id="GO:0008704">
    <property type="term" value="F:5-carboxymethyl-2-hydroxymuconate delta-isomerase activity"/>
    <property type="evidence" value="ECO:0007669"/>
    <property type="project" value="InterPro"/>
</dbReference>
<proteinExistence type="predicted"/>
<dbReference type="PANTHER" id="PTHR37950">
    <property type="entry name" value="4-HYDROXYPHENYLACETATE CATABOLISM PROTEIN"/>
    <property type="match status" value="1"/>
</dbReference>
<dbReference type="OrthoDB" id="9814215at2"/>
<reference evidence="1 2" key="1">
    <citation type="submission" date="2014-08" db="EMBL/GenBank/DDBJ databases">
        <authorList>
            <person name="Bunnell A."/>
            <person name="Chain P.S."/>
            <person name="Chertkov O."/>
            <person name="Currie B.J."/>
            <person name="Daligault H.E."/>
            <person name="Davenport K.W."/>
            <person name="Davis C."/>
            <person name="Gleasner C.D."/>
            <person name="Johnson S.L."/>
            <person name="Kaestli M."/>
            <person name="Koren S."/>
            <person name="Kunde Y.A."/>
            <person name="Mayo M."/>
            <person name="McMurry K.K."/>
            <person name="Price E.P."/>
            <person name="Reitenga K.G."/>
            <person name="Robison R."/>
            <person name="Rosovitz M.J."/>
            <person name="Sarovich D.S."/>
            <person name="Teshima H."/>
        </authorList>
    </citation>
    <scope>NUCLEOTIDE SEQUENCE [LARGE SCALE GENOMIC DNA]</scope>
    <source>
        <strain evidence="1 2">MSHR44</strain>
    </source>
</reference>
<comment type="caution">
    <text evidence="1">The sequence shown here is derived from an EMBL/GenBank/DDBJ whole genome shotgun (WGS) entry which is preliminary data.</text>
</comment>
<keyword evidence="1" id="KW-0413">Isomerase</keyword>
<evidence type="ECO:0000313" key="2">
    <source>
        <dbReference type="Proteomes" id="UP000030475"/>
    </source>
</evidence>
<evidence type="ECO:0000313" key="1">
    <source>
        <dbReference type="EMBL" id="KGX10683.1"/>
    </source>
</evidence>